<comment type="caution">
    <text evidence="2">The sequence shown here is derived from an EMBL/GenBank/DDBJ whole genome shotgun (WGS) entry which is preliminary data.</text>
</comment>
<accession>A0AAV7J1I5</accession>
<feature type="transmembrane region" description="Helical" evidence="1">
    <location>
        <begin position="35"/>
        <end position="56"/>
    </location>
</feature>
<reference evidence="2 3" key="1">
    <citation type="journal article" date="2021" name="J. Hered.">
        <title>A chromosome-level genome assembly of the parasitoid wasp, Cotesia glomerata (Hymenoptera: Braconidae).</title>
        <authorList>
            <person name="Pinto B.J."/>
            <person name="Weis J.J."/>
            <person name="Gamble T."/>
            <person name="Ode P.J."/>
            <person name="Paul R."/>
            <person name="Zaspel J.M."/>
        </authorList>
    </citation>
    <scope>NUCLEOTIDE SEQUENCE [LARGE SCALE GENOMIC DNA]</scope>
    <source>
        <strain evidence="2">CgM1</strain>
    </source>
</reference>
<keyword evidence="1" id="KW-1133">Transmembrane helix</keyword>
<gene>
    <name evidence="2" type="ORF">KQX54_006619</name>
</gene>
<dbReference type="EMBL" id="JAHXZJ010000002">
    <property type="protein sequence ID" value="KAH0563801.1"/>
    <property type="molecule type" value="Genomic_DNA"/>
</dbReference>
<name>A0AAV7J1I5_COTGL</name>
<keyword evidence="3" id="KW-1185">Reference proteome</keyword>
<evidence type="ECO:0000313" key="3">
    <source>
        <dbReference type="Proteomes" id="UP000826195"/>
    </source>
</evidence>
<protein>
    <recommendedName>
        <fullName evidence="4">Transmembrane protein</fullName>
    </recommendedName>
</protein>
<sequence>MVNQQTQQTQDRIVVPPGKARAAWRKRHNNRSNIYIPRTCFCPIVPIIVKIVVSFVKTVTNVHNETKYAILGFPKLVLEVVVLIQTYLDLKSRAPGLWLGKC</sequence>
<proteinExistence type="predicted"/>
<keyword evidence="1" id="KW-0472">Membrane</keyword>
<evidence type="ECO:0000256" key="1">
    <source>
        <dbReference type="SAM" id="Phobius"/>
    </source>
</evidence>
<evidence type="ECO:0000313" key="2">
    <source>
        <dbReference type="EMBL" id="KAH0563801.1"/>
    </source>
</evidence>
<keyword evidence="1" id="KW-0812">Transmembrane</keyword>
<dbReference type="Proteomes" id="UP000826195">
    <property type="component" value="Unassembled WGS sequence"/>
</dbReference>
<evidence type="ECO:0008006" key="4">
    <source>
        <dbReference type="Google" id="ProtNLM"/>
    </source>
</evidence>
<organism evidence="2 3">
    <name type="scientific">Cotesia glomerata</name>
    <name type="common">Lepidopteran parasitic wasp</name>
    <name type="synonym">Apanteles glomeratus</name>
    <dbReference type="NCBI Taxonomy" id="32391"/>
    <lineage>
        <taxon>Eukaryota</taxon>
        <taxon>Metazoa</taxon>
        <taxon>Ecdysozoa</taxon>
        <taxon>Arthropoda</taxon>
        <taxon>Hexapoda</taxon>
        <taxon>Insecta</taxon>
        <taxon>Pterygota</taxon>
        <taxon>Neoptera</taxon>
        <taxon>Endopterygota</taxon>
        <taxon>Hymenoptera</taxon>
        <taxon>Apocrita</taxon>
        <taxon>Ichneumonoidea</taxon>
        <taxon>Braconidae</taxon>
        <taxon>Microgastrinae</taxon>
        <taxon>Cotesia</taxon>
    </lineage>
</organism>
<dbReference type="AlphaFoldDB" id="A0AAV7J1I5"/>